<protein>
    <submittedName>
        <fullName evidence="1">Putative ORFan</fullName>
    </submittedName>
</protein>
<dbReference type="KEGG" id="vg:80517687"/>
<reference evidence="1" key="1">
    <citation type="submission" date="2017-06" db="EMBL/GenBank/DDBJ databases">
        <authorList>
            <person name="Assis F.L."/>
            <person name="Abrahao J.S."/>
            <person name="Silva L."/>
            <person name="Khalil J.B."/>
            <person name="Rodrigues R."/>
            <person name="Silva L.S."/>
            <person name="Boratto P."/>
            <person name="Andrade M."/>
            <person name="Kroon E.G."/>
            <person name="Ribeiro B."/>
            <person name="Bergier I."/>
            <person name="Seligmann H."/>
            <person name="Ghigo E."/>
            <person name="Colson P."/>
            <person name="Levasseur A."/>
            <person name="Raoult D."/>
            <person name="Scola B.L."/>
        </authorList>
    </citation>
    <scope>NUCLEOTIDE SEQUENCE</scope>
    <source>
        <strain evidence="1">Deep ocean</strain>
    </source>
</reference>
<evidence type="ECO:0000313" key="1">
    <source>
        <dbReference type="EMBL" id="QKU34369.1"/>
    </source>
</evidence>
<sequence>MACDLSEIVEILDFAEKIVGSTEKVTIDSGIYEHDDNNGDESHKPKNSKHDIYVLDGTTKPIELADVVKVFKKMQKQFDNTYDGRSFVFEGLSYNGKRNCYELLWGS</sequence>
<dbReference type="GeneID" id="80517687"/>
<dbReference type="EMBL" id="MF405918">
    <property type="protein sequence ID" value="QKU34369.1"/>
    <property type="molecule type" value="Genomic_DNA"/>
</dbReference>
<reference evidence="1" key="2">
    <citation type="journal article" date="2018" name="Nat. Commun.">
        <title>Tailed giant Tupanvirus possesses the most complete translational apparatus of the known virosphere.</title>
        <authorList>
            <person name="Abrahao J."/>
            <person name="Silva L."/>
            <person name="Silva L.S."/>
            <person name="Khalil J.Y.B."/>
            <person name="Rodrigues R."/>
            <person name="Arantes T."/>
            <person name="Assis F."/>
            <person name="Boratto P."/>
            <person name="Andrade M."/>
            <person name="Kroon E.G."/>
            <person name="Ribeiro B."/>
            <person name="Bergier I."/>
            <person name="Seligmann H."/>
            <person name="Ghigo E."/>
            <person name="Colson P."/>
            <person name="Levasseur A."/>
            <person name="Kroemer G."/>
            <person name="Raoult D."/>
            <person name="La Scola B."/>
        </authorList>
    </citation>
    <scope>NUCLEOTIDE SEQUENCE [LARGE SCALE GENOMIC DNA]</scope>
    <source>
        <strain evidence="1">Deep ocean</strain>
    </source>
</reference>
<name>A0A6N1NGK6_9VIRU</name>
<dbReference type="RefSeq" id="YP_010780996.1">
    <property type="nucleotide sequence ID" value="NC_075038.1"/>
</dbReference>
<proteinExistence type="predicted"/>
<organism evidence="1">
    <name type="scientific">Tupanvirus deep ocean</name>
    <dbReference type="NCBI Taxonomy" id="2126984"/>
    <lineage>
        <taxon>Viruses</taxon>
        <taxon>Varidnaviria</taxon>
        <taxon>Bamfordvirae</taxon>
        <taxon>Nucleocytoviricota</taxon>
        <taxon>Megaviricetes</taxon>
        <taxon>Imitervirales</taxon>
        <taxon>Mimiviridae</taxon>
        <taxon>Megamimivirinae</taxon>
        <taxon>Tupanvirus</taxon>
        <taxon>Tupanvirus altamarinense</taxon>
    </lineage>
</organism>
<accession>A0A6N1NGK6</accession>